<evidence type="ECO:0000313" key="2">
    <source>
        <dbReference type="Proteomes" id="UP000681414"/>
    </source>
</evidence>
<dbReference type="Gene3D" id="3.10.180.10">
    <property type="entry name" value="2,3-Dihydroxybiphenyl 1,2-Dioxygenase, domain 1"/>
    <property type="match status" value="1"/>
</dbReference>
<organism evidence="1 2">
    <name type="scientific">Lederbergia citri</name>
    <dbReference type="NCBI Taxonomy" id="2833580"/>
    <lineage>
        <taxon>Bacteria</taxon>
        <taxon>Bacillati</taxon>
        <taxon>Bacillota</taxon>
        <taxon>Bacilli</taxon>
        <taxon>Bacillales</taxon>
        <taxon>Bacillaceae</taxon>
        <taxon>Lederbergia</taxon>
    </lineage>
</organism>
<reference evidence="1 2" key="1">
    <citation type="submission" date="2021-05" db="EMBL/GenBank/DDBJ databases">
        <title>Novel Bacillus species.</title>
        <authorList>
            <person name="Liu G."/>
        </authorList>
    </citation>
    <scope>NUCLEOTIDE SEQUENCE [LARGE SCALE GENOMIC DNA]</scope>
    <source>
        <strain evidence="2">FJAT-49780</strain>
    </source>
</reference>
<dbReference type="AlphaFoldDB" id="A0A942YG87"/>
<dbReference type="EMBL" id="JAGYPG010000002">
    <property type="protein sequence ID" value="MBS4195287.1"/>
    <property type="molecule type" value="Genomic_DNA"/>
</dbReference>
<dbReference type="InterPro" id="IPR029068">
    <property type="entry name" value="Glyas_Bleomycin-R_OHBP_Dase"/>
</dbReference>
<sequence>MVFEVTIQIRVSDFKKGQSWYQTLLKRKPDFTPHKGFAEWEVIPGCWLQVAEGIPSEGSGPIRFGVSNLEQERDRLFKELSLEKFEIFEREGVPAKWGTFKDPWGNQLGFFEYSDENKKQEKICNGHQTSC</sequence>
<proteinExistence type="predicted"/>
<dbReference type="Proteomes" id="UP000681414">
    <property type="component" value="Unassembled WGS sequence"/>
</dbReference>
<accession>A0A942YG87</accession>
<keyword evidence="2" id="KW-1185">Reference proteome</keyword>
<dbReference type="RefSeq" id="WP_213124516.1">
    <property type="nucleotide sequence ID" value="NZ_JAGYPG010000002.1"/>
</dbReference>
<dbReference type="SUPFAM" id="SSF54593">
    <property type="entry name" value="Glyoxalase/Bleomycin resistance protein/Dihydroxybiphenyl dioxygenase"/>
    <property type="match status" value="1"/>
</dbReference>
<comment type="caution">
    <text evidence="1">The sequence shown here is derived from an EMBL/GenBank/DDBJ whole genome shotgun (WGS) entry which is preliminary data.</text>
</comment>
<evidence type="ECO:0000313" key="1">
    <source>
        <dbReference type="EMBL" id="MBS4195287.1"/>
    </source>
</evidence>
<name>A0A942YG87_9BACI</name>
<dbReference type="CDD" id="cd06587">
    <property type="entry name" value="VOC"/>
    <property type="match status" value="1"/>
</dbReference>
<protein>
    <submittedName>
        <fullName evidence="1">VOC family protein</fullName>
    </submittedName>
</protein>
<gene>
    <name evidence="1" type="ORF">KHA97_09480</name>
</gene>